<keyword evidence="4" id="KW-1133">Transmembrane helix</keyword>
<dbReference type="PANTHER" id="PTHR43179">
    <property type="entry name" value="RHAMNOSYLTRANSFERASE WBBL"/>
    <property type="match status" value="1"/>
</dbReference>
<evidence type="ECO:0000313" key="7">
    <source>
        <dbReference type="Proteomes" id="UP000245678"/>
    </source>
</evidence>
<dbReference type="PANTHER" id="PTHR43179:SF12">
    <property type="entry name" value="GALACTOFURANOSYLTRANSFERASE GLFT2"/>
    <property type="match status" value="1"/>
</dbReference>
<reference evidence="6 7" key="1">
    <citation type="submission" date="2018-05" db="EMBL/GenBank/DDBJ databases">
        <title>Genomic Encyclopedia of Archaeal and Bacterial Type Strains, Phase II (KMG-II): from individual species to whole genera.</title>
        <authorList>
            <person name="Goeker M."/>
        </authorList>
    </citation>
    <scope>NUCLEOTIDE SEQUENCE [LARGE SCALE GENOMIC DNA]</scope>
    <source>
        <strain evidence="6 7">DSM 19975</strain>
    </source>
</reference>
<proteinExistence type="inferred from homology"/>
<evidence type="ECO:0000256" key="2">
    <source>
        <dbReference type="ARBA" id="ARBA00022676"/>
    </source>
</evidence>
<feature type="transmembrane region" description="Helical" evidence="4">
    <location>
        <begin position="252"/>
        <end position="271"/>
    </location>
</feature>
<dbReference type="RefSeq" id="WP_109607064.1">
    <property type="nucleotide sequence ID" value="NZ_QGHA01000002.1"/>
</dbReference>
<evidence type="ECO:0000256" key="1">
    <source>
        <dbReference type="ARBA" id="ARBA00006739"/>
    </source>
</evidence>
<dbReference type="Proteomes" id="UP000245678">
    <property type="component" value="Unassembled WGS sequence"/>
</dbReference>
<keyword evidence="4" id="KW-0812">Transmembrane</keyword>
<gene>
    <name evidence="6" type="ORF">LX99_01230</name>
</gene>
<keyword evidence="3" id="KW-0808">Transferase</keyword>
<dbReference type="GO" id="GO:0016757">
    <property type="term" value="F:glycosyltransferase activity"/>
    <property type="evidence" value="ECO:0007669"/>
    <property type="project" value="UniProtKB-KW"/>
</dbReference>
<keyword evidence="2" id="KW-0328">Glycosyltransferase</keyword>
<sequence length="307" mass="35140">MKKVSVVTVNFNQPAVTEELLSSIAKTNTYANLEIIVVDNASKSNPIPEWITRYPGMIFIRSEVNLGFAGGNNLGLQSATGDYIFMVNNDTEFTAGLVETLVNVLDNNAAVGMISPKINYFSDKLLIQYAGYTPMNYYTARNSCIGLRQKDEGQFDHITAPTAYCHGAAMMIRKEAIDKAGMMNENFFLYYEEVDWCEHIIRAGFKAWVCTEALIYHKESVSVGKKSKLKEYFMNRNRILFIRRNAPLFKKVFFYFYFLLLVVPRNIIGYVKQKQYDFIPMLLKAVWWNFTHSKNSSDLGYPIKTIA</sequence>
<dbReference type="Gene3D" id="3.90.550.10">
    <property type="entry name" value="Spore Coat Polysaccharide Biosynthesis Protein SpsA, Chain A"/>
    <property type="match status" value="1"/>
</dbReference>
<evidence type="ECO:0000256" key="3">
    <source>
        <dbReference type="ARBA" id="ARBA00022679"/>
    </source>
</evidence>
<dbReference type="InterPro" id="IPR001173">
    <property type="entry name" value="Glyco_trans_2-like"/>
</dbReference>
<dbReference type="Pfam" id="PF00535">
    <property type="entry name" value="Glycos_transf_2"/>
    <property type="match status" value="1"/>
</dbReference>
<name>A0A316HDW7_9SPHI</name>
<comment type="similarity">
    <text evidence="1">Belongs to the glycosyltransferase 2 family.</text>
</comment>
<feature type="domain" description="Glycosyltransferase 2-like" evidence="5">
    <location>
        <begin position="5"/>
        <end position="179"/>
    </location>
</feature>
<dbReference type="EMBL" id="QGHA01000002">
    <property type="protein sequence ID" value="PWK78778.1"/>
    <property type="molecule type" value="Genomic_DNA"/>
</dbReference>
<dbReference type="SUPFAM" id="SSF53448">
    <property type="entry name" value="Nucleotide-diphospho-sugar transferases"/>
    <property type="match status" value="1"/>
</dbReference>
<evidence type="ECO:0000313" key="6">
    <source>
        <dbReference type="EMBL" id="PWK78778.1"/>
    </source>
</evidence>
<dbReference type="InterPro" id="IPR029044">
    <property type="entry name" value="Nucleotide-diphossugar_trans"/>
</dbReference>
<evidence type="ECO:0000256" key="4">
    <source>
        <dbReference type="SAM" id="Phobius"/>
    </source>
</evidence>
<organism evidence="6 7">
    <name type="scientific">Mucilaginibacter oryzae</name>
    <dbReference type="NCBI Taxonomy" id="468058"/>
    <lineage>
        <taxon>Bacteria</taxon>
        <taxon>Pseudomonadati</taxon>
        <taxon>Bacteroidota</taxon>
        <taxon>Sphingobacteriia</taxon>
        <taxon>Sphingobacteriales</taxon>
        <taxon>Sphingobacteriaceae</taxon>
        <taxon>Mucilaginibacter</taxon>
    </lineage>
</organism>
<dbReference type="CDD" id="cd04186">
    <property type="entry name" value="GT_2_like_c"/>
    <property type="match status" value="1"/>
</dbReference>
<evidence type="ECO:0000259" key="5">
    <source>
        <dbReference type="Pfam" id="PF00535"/>
    </source>
</evidence>
<protein>
    <recommendedName>
        <fullName evidence="5">Glycosyltransferase 2-like domain-containing protein</fullName>
    </recommendedName>
</protein>
<accession>A0A316HDW7</accession>
<keyword evidence="7" id="KW-1185">Reference proteome</keyword>
<keyword evidence="4" id="KW-0472">Membrane</keyword>
<comment type="caution">
    <text evidence="6">The sequence shown here is derived from an EMBL/GenBank/DDBJ whole genome shotgun (WGS) entry which is preliminary data.</text>
</comment>
<dbReference type="AlphaFoldDB" id="A0A316HDW7"/>